<evidence type="ECO:0000313" key="5">
    <source>
        <dbReference type="RefSeq" id="XP_033575841.1"/>
    </source>
</evidence>
<feature type="compositionally biased region" description="Polar residues" evidence="1">
    <location>
        <begin position="32"/>
        <end position="45"/>
    </location>
</feature>
<sequence>MPVEPPPKEYQRLAIRDFEERDQPFLIEKTESNTSTRSRVISENPSKAADLETEDIDSKVTVEGHFSPESPAGSTEAADSEALPLDDQVALILSSVRTWIETCKADHPACGSSRKAPTTLPTRVIDVGQANEIDSIRLIETDGKQGEYAALSYCWGTSGSNYGTTINSLEEHKERIPWNRLARTIQEAILVTRELGLQYLYVDALCIIQKTLLEDDSGVRTHSGDWAVEAGKMASVYQNAFITIAAASAADCRDGFLLRNDWFTPDSKLDEDTCTWKVFESPLHDRAWAFQEDLLSRKTVTFCAPVLQWCCKSTEAQKVVHEEYDLVGGGWVLRSNGPLSQIRWWLWIVYYTKRKLTYESDRLAAVSGVVEYFAQQTNDLPVLGLWKSDLIVGLLWNTTIPGTRNRSKEFSMPTWSWLSVNEIIHHRRCKDAKDVKYVLDVEVEKFQCDWDGPEMTGRLLRTDLVIRGCLEIAQVHEIPWDHDDWLRTTFHERYVVMPRLLLLAKGGQHVEGESSNTTKHRNAGYCMIDLKSDYESLIQEGAVVFCLQIAIRPQTQHSWASSPAVYITTDPIREVLLLKKSEKSTNTYERIGAGRIYVKDFLDFFKGPRESIRLV</sequence>
<dbReference type="Pfam" id="PF06985">
    <property type="entry name" value="HET"/>
    <property type="match status" value="1"/>
</dbReference>
<reference evidence="5" key="2">
    <citation type="submission" date="2020-04" db="EMBL/GenBank/DDBJ databases">
        <authorList>
            <consortium name="NCBI Genome Project"/>
        </authorList>
    </citation>
    <scope>NUCLEOTIDE SEQUENCE</scope>
    <source>
        <strain evidence="5">CBS 304.34</strain>
    </source>
</reference>
<evidence type="ECO:0000313" key="4">
    <source>
        <dbReference type="Proteomes" id="UP000504636"/>
    </source>
</evidence>
<name>A0A6A6YLY4_9PEZI</name>
<feature type="domain" description="Heterokaryon incompatibility" evidence="2">
    <location>
        <begin position="148"/>
        <end position="292"/>
    </location>
</feature>
<dbReference type="OrthoDB" id="5347061at2759"/>
<dbReference type="RefSeq" id="XP_033575841.1">
    <property type="nucleotide sequence ID" value="XM_033720135.1"/>
</dbReference>
<dbReference type="InterPro" id="IPR010730">
    <property type="entry name" value="HET"/>
</dbReference>
<accession>A0A6A6YLY4</accession>
<dbReference type="GeneID" id="54461028"/>
<evidence type="ECO:0000313" key="3">
    <source>
        <dbReference type="EMBL" id="KAF2808877.1"/>
    </source>
</evidence>
<gene>
    <name evidence="3 5" type="ORF">BDZ99DRAFT_463730</name>
</gene>
<dbReference type="PANTHER" id="PTHR33112:SF16">
    <property type="entry name" value="HETEROKARYON INCOMPATIBILITY DOMAIN-CONTAINING PROTEIN"/>
    <property type="match status" value="1"/>
</dbReference>
<reference evidence="5" key="3">
    <citation type="submission" date="2025-04" db="UniProtKB">
        <authorList>
            <consortium name="RefSeq"/>
        </authorList>
    </citation>
    <scope>IDENTIFICATION</scope>
    <source>
        <strain evidence="5">CBS 304.34</strain>
    </source>
</reference>
<feature type="region of interest" description="Disordered" evidence="1">
    <location>
        <begin position="21"/>
        <end position="56"/>
    </location>
</feature>
<dbReference type="EMBL" id="MU003702">
    <property type="protein sequence ID" value="KAF2808877.1"/>
    <property type="molecule type" value="Genomic_DNA"/>
</dbReference>
<evidence type="ECO:0000256" key="1">
    <source>
        <dbReference type="SAM" id="MobiDB-lite"/>
    </source>
</evidence>
<organism evidence="3">
    <name type="scientific">Mytilinidion resinicola</name>
    <dbReference type="NCBI Taxonomy" id="574789"/>
    <lineage>
        <taxon>Eukaryota</taxon>
        <taxon>Fungi</taxon>
        <taxon>Dikarya</taxon>
        <taxon>Ascomycota</taxon>
        <taxon>Pezizomycotina</taxon>
        <taxon>Dothideomycetes</taxon>
        <taxon>Pleosporomycetidae</taxon>
        <taxon>Mytilinidiales</taxon>
        <taxon>Mytilinidiaceae</taxon>
        <taxon>Mytilinidion</taxon>
    </lineage>
</organism>
<dbReference type="AlphaFoldDB" id="A0A6A6YLY4"/>
<dbReference type="PANTHER" id="PTHR33112">
    <property type="entry name" value="DOMAIN PROTEIN, PUTATIVE-RELATED"/>
    <property type="match status" value="1"/>
</dbReference>
<protein>
    <submittedName>
        <fullName evidence="3 5">HET-domain-containing protein</fullName>
    </submittedName>
</protein>
<evidence type="ECO:0000259" key="2">
    <source>
        <dbReference type="Pfam" id="PF06985"/>
    </source>
</evidence>
<proteinExistence type="predicted"/>
<dbReference type="Proteomes" id="UP000504636">
    <property type="component" value="Unplaced"/>
</dbReference>
<keyword evidence="4" id="KW-1185">Reference proteome</keyword>
<reference evidence="3 5" key="1">
    <citation type="journal article" date="2020" name="Stud. Mycol.">
        <title>101 Dothideomycetes genomes: a test case for predicting lifestyles and emergence of pathogens.</title>
        <authorList>
            <person name="Haridas S."/>
            <person name="Albert R."/>
            <person name="Binder M."/>
            <person name="Bloem J."/>
            <person name="Labutti K."/>
            <person name="Salamov A."/>
            <person name="Andreopoulos B."/>
            <person name="Baker S."/>
            <person name="Barry K."/>
            <person name="Bills G."/>
            <person name="Bluhm B."/>
            <person name="Cannon C."/>
            <person name="Castanera R."/>
            <person name="Culley D."/>
            <person name="Daum C."/>
            <person name="Ezra D."/>
            <person name="Gonzalez J."/>
            <person name="Henrissat B."/>
            <person name="Kuo A."/>
            <person name="Liang C."/>
            <person name="Lipzen A."/>
            <person name="Lutzoni F."/>
            <person name="Magnuson J."/>
            <person name="Mondo S."/>
            <person name="Nolan M."/>
            <person name="Ohm R."/>
            <person name="Pangilinan J."/>
            <person name="Park H.-J."/>
            <person name="Ramirez L."/>
            <person name="Alfaro M."/>
            <person name="Sun H."/>
            <person name="Tritt A."/>
            <person name="Yoshinaga Y."/>
            <person name="Zwiers L.-H."/>
            <person name="Turgeon B."/>
            <person name="Goodwin S."/>
            <person name="Spatafora J."/>
            <person name="Crous P."/>
            <person name="Grigoriev I."/>
        </authorList>
    </citation>
    <scope>NUCLEOTIDE SEQUENCE</scope>
    <source>
        <strain evidence="3 5">CBS 304.34</strain>
    </source>
</reference>
<feature type="compositionally biased region" description="Basic and acidic residues" evidence="1">
    <location>
        <begin position="21"/>
        <end position="31"/>
    </location>
</feature>